<organism evidence="1 2">
    <name type="scientific">Linnemannia gamsii</name>
    <dbReference type="NCBI Taxonomy" id="64522"/>
    <lineage>
        <taxon>Eukaryota</taxon>
        <taxon>Fungi</taxon>
        <taxon>Fungi incertae sedis</taxon>
        <taxon>Mucoromycota</taxon>
        <taxon>Mortierellomycotina</taxon>
        <taxon>Mortierellomycetes</taxon>
        <taxon>Mortierellales</taxon>
        <taxon>Mortierellaceae</taxon>
        <taxon>Linnemannia</taxon>
    </lineage>
</organism>
<feature type="non-terminal residue" evidence="1">
    <location>
        <position position="158"/>
    </location>
</feature>
<keyword evidence="2" id="KW-1185">Reference proteome</keyword>
<gene>
    <name evidence="1" type="ORF">BGZ96_006573</name>
</gene>
<accession>A0ABQ7JGP9</accession>
<name>A0ABQ7JGP9_9FUNG</name>
<proteinExistence type="predicted"/>
<comment type="caution">
    <text evidence="1">The sequence shown here is derived from an EMBL/GenBank/DDBJ whole genome shotgun (WGS) entry which is preliminary data.</text>
</comment>
<dbReference type="Proteomes" id="UP001194696">
    <property type="component" value="Unassembled WGS sequence"/>
</dbReference>
<protein>
    <submittedName>
        <fullName evidence="1">Uncharacterized protein</fullName>
    </submittedName>
</protein>
<reference evidence="1 2" key="1">
    <citation type="journal article" date="2020" name="Fungal Divers.">
        <title>Resolving the Mortierellaceae phylogeny through synthesis of multi-gene phylogenetics and phylogenomics.</title>
        <authorList>
            <person name="Vandepol N."/>
            <person name="Liber J."/>
            <person name="Desiro A."/>
            <person name="Na H."/>
            <person name="Kennedy M."/>
            <person name="Barry K."/>
            <person name="Grigoriev I.V."/>
            <person name="Miller A.N."/>
            <person name="O'Donnell K."/>
            <person name="Stajich J.E."/>
            <person name="Bonito G."/>
        </authorList>
    </citation>
    <scope>NUCLEOTIDE SEQUENCE [LARGE SCALE GENOMIC DNA]</scope>
    <source>
        <strain evidence="1 2">AD045</strain>
    </source>
</reference>
<sequence>MPQNPHQLYKPPQVFDKFPEGAREKKTESAISDLQGHLAHLTRPVDLLAFEFIENLNVDWRYESDDGEVNPVLRDYTTLRDLGNAYDELFSELHKAYLESINEFRELLMDLSHRMSDIRINLGLNATGSKAIAKPADAPPLVSLTRLQEIKKQQKDSA</sequence>
<evidence type="ECO:0000313" key="2">
    <source>
        <dbReference type="Proteomes" id="UP001194696"/>
    </source>
</evidence>
<dbReference type="EMBL" id="JAAAIM010003190">
    <property type="protein sequence ID" value="KAG0269024.1"/>
    <property type="molecule type" value="Genomic_DNA"/>
</dbReference>
<evidence type="ECO:0000313" key="1">
    <source>
        <dbReference type="EMBL" id="KAG0269024.1"/>
    </source>
</evidence>